<keyword evidence="2" id="KW-1185">Reference proteome</keyword>
<dbReference type="AlphaFoldDB" id="A0A1Y4SSH4"/>
<comment type="caution">
    <text evidence="1">The sequence shown here is derived from an EMBL/GenBank/DDBJ whole genome shotgun (WGS) entry which is preliminary data.</text>
</comment>
<proteinExistence type="predicted"/>
<gene>
    <name evidence="1" type="ORF">B5E75_11955</name>
</gene>
<name>A0A1Y4SSH4_9FIRM</name>
<reference evidence="1 2" key="1">
    <citation type="journal article" date="2018" name="BMC Genomics">
        <title>Whole genome sequencing and function prediction of 133 gut anaerobes isolated from chicken caecum in pure cultures.</title>
        <authorList>
            <person name="Medvecky M."/>
            <person name="Cejkova D."/>
            <person name="Polansky O."/>
            <person name="Karasova D."/>
            <person name="Kubasova T."/>
            <person name="Cizek A."/>
            <person name="Rychlik I."/>
        </authorList>
    </citation>
    <scope>NUCLEOTIDE SEQUENCE [LARGE SCALE GENOMIC DNA]</scope>
    <source>
        <strain evidence="1 2">An13</strain>
    </source>
</reference>
<sequence>MAFDQAVMQKFMADHQSQYVGKYRYHSGYRTEENTFKVHYYMLDQNFRQIDIFVEIHCLDEITYTFSEDLHEQEKIYIVKDALTRVLARLGYKRVLHYSLYENFIKTVSDEMNVLAPIDFCDILSYMKYHHGINQQTMDDFYKIFLPCLKKQLKRKNYKNFIDSVNLLFESVLYQYEWDGTNSKYLDTEYQFHLYYIRKIIRIVWRHLDKFYKNVPEELFQAIRTLCLNSRFTFAIMTDFGSLVLSQYNVAKAIIDQFKDEFTLIDNDFMLENRKHSRSQGNLIFSYIYYIFYSDYEHYYEVLINVLRNIIHYMLTFANHDLDLALGNSIIQTEGYQILLDLFHRDYNTFVFTCFPIESFPDNMKPKVRDELVTAIQYFAARMENENYRLSSFEQVTNINRLLMDNFKEWYK</sequence>
<protein>
    <submittedName>
        <fullName evidence="1">Uncharacterized protein</fullName>
    </submittedName>
</protein>
<accession>A0A1Y4SSH4</accession>
<organism evidence="1 2">
    <name type="scientific">Massilimicrobiota timonensis</name>
    <dbReference type="NCBI Taxonomy" id="1776392"/>
    <lineage>
        <taxon>Bacteria</taxon>
        <taxon>Bacillati</taxon>
        <taxon>Bacillota</taxon>
        <taxon>Erysipelotrichia</taxon>
        <taxon>Erysipelotrichales</taxon>
        <taxon>Erysipelotrichaceae</taxon>
        <taxon>Massilimicrobiota</taxon>
    </lineage>
</organism>
<dbReference type="Proteomes" id="UP000195305">
    <property type="component" value="Unassembled WGS sequence"/>
</dbReference>
<evidence type="ECO:0000313" key="2">
    <source>
        <dbReference type="Proteomes" id="UP000195305"/>
    </source>
</evidence>
<dbReference type="RefSeq" id="WP_087359525.1">
    <property type="nucleotide sequence ID" value="NZ_NFLJ01000040.1"/>
</dbReference>
<dbReference type="EMBL" id="NFLJ01000040">
    <property type="protein sequence ID" value="OUQ32864.1"/>
    <property type="molecule type" value="Genomic_DNA"/>
</dbReference>
<evidence type="ECO:0000313" key="1">
    <source>
        <dbReference type="EMBL" id="OUQ32864.1"/>
    </source>
</evidence>
<dbReference type="OrthoDB" id="1648940at2"/>